<dbReference type="InterPro" id="IPR045076">
    <property type="entry name" value="MutS"/>
</dbReference>
<dbReference type="PANTHER" id="PTHR11361">
    <property type="entry name" value="DNA MISMATCH REPAIR PROTEIN MUTS FAMILY MEMBER"/>
    <property type="match status" value="1"/>
</dbReference>
<keyword evidence="4 7" id="KW-0378">Hydrolase</keyword>
<dbReference type="PIRSF" id="PIRSF029254">
    <property type="entry name" value="MutS_C_archaeal"/>
    <property type="match status" value="1"/>
</dbReference>
<dbReference type="InterPro" id="IPR012401">
    <property type="entry name" value="DNA-bd_MutS2_arc"/>
</dbReference>
<dbReference type="SUPFAM" id="SSF52540">
    <property type="entry name" value="P-loop containing nucleoside triphosphate hydrolases"/>
    <property type="match status" value="1"/>
</dbReference>
<dbReference type="SMART" id="SM00534">
    <property type="entry name" value="MUTSac"/>
    <property type="match status" value="1"/>
</dbReference>
<dbReference type="AlphaFoldDB" id="A0AA96ZUC8"/>
<feature type="domain" description="DNA mismatch repair proteins mutS family" evidence="6">
    <location>
        <begin position="536"/>
        <end position="727"/>
    </location>
</feature>
<feature type="coiled-coil region" evidence="5">
    <location>
        <begin position="416"/>
        <end position="448"/>
    </location>
</feature>
<keyword evidence="8" id="KW-1185">Reference proteome</keyword>
<dbReference type="RefSeq" id="WP_316557359.1">
    <property type="nucleotide sequence ID" value="NZ_CP131059.1"/>
</dbReference>
<name>A0AA96ZUC8_9EURY</name>
<dbReference type="InterPro" id="IPR027417">
    <property type="entry name" value="P-loop_NTPase"/>
</dbReference>
<dbReference type="HAMAP" id="MF_00971">
    <property type="entry name" value="MutS2_archaea"/>
    <property type="match status" value="1"/>
</dbReference>
<dbReference type="GO" id="GO:0030983">
    <property type="term" value="F:mismatched DNA binding"/>
    <property type="evidence" value="ECO:0007669"/>
    <property type="project" value="InterPro"/>
</dbReference>
<dbReference type="GO" id="GO:0016787">
    <property type="term" value="F:hydrolase activity"/>
    <property type="evidence" value="ECO:0007669"/>
    <property type="project" value="UniProtKB-KW"/>
</dbReference>
<evidence type="ECO:0000256" key="4">
    <source>
        <dbReference type="HAMAP-Rule" id="MF_00971"/>
    </source>
</evidence>
<evidence type="ECO:0000256" key="3">
    <source>
        <dbReference type="ARBA" id="ARBA00023125"/>
    </source>
</evidence>
<dbReference type="InterPro" id="IPR000432">
    <property type="entry name" value="DNA_mismatch_repair_MutS_C"/>
</dbReference>
<evidence type="ECO:0000256" key="1">
    <source>
        <dbReference type="ARBA" id="ARBA00022741"/>
    </source>
</evidence>
<dbReference type="SUPFAM" id="SSF47781">
    <property type="entry name" value="RuvA domain 2-like"/>
    <property type="match status" value="1"/>
</dbReference>
<gene>
    <name evidence="4 7" type="primary">mutS2</name>
    <name evidence="7" type="ORF">MmiHf6_15150</name>
</gene>
<reference evidence="7 8" key="1">
    <citation type="submission" date="2023-07" db="EMBL/GenBank/DDBJ databases">
        <title>Closed genoem sequence of Methanomicrococcus sp. Hf6.</title>
        <authorList>
            <person name="Poehlein A."/>
            <person name="Protasov E."/>
            <person name="Platt K."/>
            <person name="Reeh H."/>
            <person name="Daniel R."/>
            <person name="Brune A."/>
        </authorList>
    </citation>
    <scope>NUCLEOTIDE SEQUENCE [LARGE SCALE GENOMIC DNA]</scope>
    <source>
        <strain evidence="7 8">Hf6</strain>
    </source>
</reference>
<protein>
    <recommendedName>
        <fullName evidence="4">DNA-binding protein MutS2</fullName>
    </recommendedName>
</protein>
<dbReference type="GO" id="GO:0006298">
    <property type="term" value="P:mismatch repair"/>
    <property type="evidence" value="ECO:0007669"/>
    <property type="project" value="InterPro"/>
</dbReference>
<keyword evidence="1 4" id="KW-0547">Nucleotide-binding</keyword>
<dbReference type="KEGG" id="mehf:MmiHf6_15150"/>
<evidence type="ECO:0000259" key="6">
    <source>
        <dbReference type="SMART" id="SM00534"/>
    </source>
</evidence>
<proteinExistence type="inferred from homology"/>
<dbReference type="Proteomes" id="UP001302978">
    <property type="component" value="Chromosome"/>
</dbReference>
<keyword evidence="7" id="KW-0255">Endonuclease</keyword>
<sequence>MISDGESTAIETNMRLRDISGIGSILEKRLLTCFGSEEKAIETLLKGDVHELCRVEGMTRKSAQSLILNVSKEQNGVSIEDFLKTKEAEALYSGILKIMKKHCCTEYSADFIERLVPYPKRRLDLALDVREKIEGHLAVLQSFSPDEREMIQSLLSQITPAKDGTVQKIRDRAVLAFSEHVYLEAREKFGSILPVHLVSDQQECADFFFSYRSVILFDFPEFDLPESGYDYFRGVDAVEIEQLIPEMALSYFVKNLKSFDASLRLAEILAAGSADGIFSQFTAEDALELRTLLKRLNSDGSMNSGTDPEADRLKNISAICDETLLKKAAELSEKLKNVLTGNTLTLDGDQLMHILSGADLKQIVTANVSKPYRDLLKEMLAEITKTLSLKRDEEMILSDIYGDEIECPIKLNLDSLTRFKKEISLKSAELEQKQKKQLSKELAGKKEAVSLLVSDCLEFDCWYSAASFANAYHMTFPVFSKSASNQFRLSSDLDSNYLDSTSDSNSVFFNLVNGKNLFLSSKYGFDSITPVSYDVENTVLLSGVNSGGKTTVLELVGQCIILAQMGFPVPAESFEFSPIEEFYYFGKSKGTLDAGAFETTLRNFSIVSESNGTERAVFADELESITEPGASAKIIAGLLETFCENGKTLSLFVSHLAESIMENCDIPIRVDGIDAAGLDENLNLIVNRNPIKNHIAKSTPELIVEKLFLTSTGDENAFYEKLKKKFEAKD</sequence>
<dbReference type="GO" id="GO:0004519">
    <property type="term" value="F:endonuclease activity"/>
    <property type="evidence" value="ECO:0007669"/>
    <property type="project" value="UniProtKB-KW"/>
</dbReference>
<comment type="cofactor">
    <cofactor evidence="4">
        <name>a divalent metal cation</name>
        <dbReference type="ChEBI" id="CHEBI:60240"/>
    </cofactor>
</comment>
<dbReference type="GeneID" id="85196114"/>
<keyword evidence="3 4" id="KW-0238">DNA-binding</keyword>
<dbReference type="Gene3D" id="1.10.150.20">
    <property type="entry name" value="5' to 3' exonuclease, C-terminal subdomain"/>
    <property type="match status" value="1"/>
</dbReference>
<comment type="function">
    <text evidence="4">Has ATPase and non-specific DNA-binding activities.</text>
</comment>
<dbReference type="Pfam" id="PF14520">
    <property type="entry name" value="HHH_5"/>
    <property type="match status" value="1"/>
</dbReference>
<keyword evidence="2 4" id="KW-0067">ATP-binding</keyword>
<dbReference type="InterPro" id="IPR010994">
    <property type="entry name" value="RuvA_2-like"/>
</dbReference>
<evidence type="ECO:0000313" key="8">
    <source>
        <dbReference type="Proteomes" id="UP001302978"/>
    </source>
</evidence>
<evidence type="ECO:0000256" key="5">
    <source>
        <dbReference type="SAM" id="Coils"/>
    </source>
</evidence>
<evidence type="ECO:0000256" key="2">
    <source>
        <dbReference type="ARBA" id="ARBA00022840"/>
    </source>
</evidence>
<keyword evidence="5" id="KW-0175">Coiled coil</keyword>
<feature type="binding site" evidence="4">
    <location>
        <begin position="543"/>
        <end position="550"/>
    </location>
    <ligand>
        <name>ATP</name>
        <dbReference type="ChEBI" id="CHEBI:30616"/>
    </ligand>
</feature>
<dbReference type="PANTHER" id="PTHR11361:SF125">
    <property type="entry name" value="DNA-BINDING PROTEIN MUTS2"/>
    <property type="match status" value="1"/>
</dbReference>
<organism evidence="7 8">
    <name type="scientific">Methanimicrococcus hongohii</name>
    <dbReference type="NCBI Taxonomy" id="3028295"/>
    <lineage>
        <taxon>Archaea</taxon>
        <taxon>Methanobacteriati</taxon>
        <taxon>Methanobacteriota</taxon>
        <taxon>Stenosarchaea group</taxon>
        <taxon>Methanomicrobia</taxon>
        <taxon>Methanosarcinales</taxon>
        <taxon>Methanosarcinaceae</taxon>
        <taxon>Methanimicrococcus</taxon>
    </lineage>
</organism>
<keyword evidence="7" id="KW-0540">Nuclease</keyword>
<dbReference type="Gene3D" id="3.40.50.300">
    <property type="entry name" value="P-loop containing nucleotide triphosphate hydrolases"/>
    <property type="match status" value="1"/>
</dbReference>
<dbReference type="GO" id="GO:0140664">
    <property type="term" value="F:ATP-dependent DNA damage sensor activity"/>
    <property type="evidence" value="ECO:0007669"/>
    <property type="project" value="InterPro"/>
</dbReference>
<evidence type="ECO:0000313" key="7">
    <source>
        <dbReference type="EMBL" id="WNY24186.1"/>
    </source>
</evidence>
<comment type="similarity">
    <text evidence="4">Belongs to the DNA mismatch repair MutS family. Archaeal Muts2 subfamily.</text>
</comment>
<accession>A0AA96ZUC8</accession>
<dbReference type="EMBL" id="CP131059">
    <property type="protein sequence ID" value="WNY24186.1"/>
    <property type="molecule type" value="Genomic_DNA"/>
</dbReference>
<dbReference type="GO" id="GO:0005524">
    <property type="term" value="F:ATP binding"/>
    <property type="evidence" value="ECO:0007669"/>
    <property type="project" value="UniProtKB-UniRule"/>
</dbReference>